<dbReference type="PANTHER" id="PTHR37481:SF1">
    <property type="entry name" value="LIPOPOLYSACCHARIDE EXPORT SYSTEM PROTEIN LPTC"/>
    <property type="match status" value="1"/>
</dbReference>
<dbReference type="KEGG" id="adv:DJ533_08835"/>
<keyword evidence="2" id="KW-0997">Cell inner membrane</keyword>
<keyword evidence="1" id="KW-1003">Cell membrane</keyword>
<dbReference type="GO" id="GO:0005886">
    <property type="term" value="C:plasma membrane"/>
    <property type="evidence" value="ECO:0007669"/>
    <property type="project" value="InterPro"/>
</dbReference>
<evidence type="ECO:0000256" key="4">
    <source>
        <dbReference type="ARBA" id="ARBA00022989"/>
    </source>
</evidence>
<dbReference type="AlphaFoldDB" id="A0A2S2FCG3"/>
<protein>
    <submittedName>
        <fullName evidence="7">LPS export ABC transporter periplasmic protein LptC</fullName>
    </submittedName>
</protein>
<evidence type="ECO:0000256" key="3">
    <source>
        <dbReference type="ARBA" id="ARBA00022692"/>
    </source>
</evidence>
<gene>
    <name evidence="7" type="primary">lptC</name>
    <name evidence="7" type="ORF">DJ533_08835</name>
</gene>
<dbReference type="InterPro" id="IPR026265">
    <property type="entry name" value="LptC"/>
</dbReference>
<dbReference type="OrthoDB" id="6717529at2"/>
<evidence type="ECO:0000256" key="1">
    <source>
        <dbReference type="ARBA" id="ARBA00022475"/>
    </source>
</evidence>
<organism evidence="7 8">
    <name type="scientific">Acinetobacter defluvii</name>
    <dbReference type="NCBI Taxonomy" id="1871111"/>
    <lineage>
        <taxon>Bacteria</taxon>
        <taxon>Pseudomonadati</taxon>
        <taxon>Pseudomonadota</taxon>
        <taxon>Gammaproteobacteria</taxon>
        <taxon>Moraxellales</taxon>
        <taxon>Moraxellaceae</taxon>
        <taxon>Acinetobacter</taxon>
    </lineage>
</organism>
<evidence type="ECO:0000256" key="2">
    <source>
        <dbReference type="ARBA" id="ARBA00022519"/>
    </source>
</evidence>
<dbReference type="Gene3D" id="2.60.450.10">
    <property type="entry name" value="Lipopolysaccharide (LPS) transport protein A like domain"/>
    <property type="match status" value="1"/>
</dbReference>
<evidence type="ECO:0000313" key="8">
    <source>
        <dbReference type="Proteomes" id="UP000245977"/>
    </source>
</evidence>
<dbReference type="GO" id="GO:0030288">
    <property type="term" value="C:outer membrane-bounded periplasmic space"/>
    <property type="evidence" value="ECO:0007669"/>
    <property type="project" value="TreeGrafter"/>
</dbReference>
<dbReference type="PANTHER" id="PTHR37481">
    <property type="entry name" value="LIPOPOLYSACCHARIDE EXPORT SYSTEM PROTEIN LPTC"/>
    <property type="match status" value="1"/>
</dbReference>
<keyword evidence="8" id="KW-1185">Reference proteome</keyword>
<dbReference type="RefSeq" id="WP_065992173.1">
    <property type="nucleotide sequence ID" value="NZ_CP029397.2"/>
</dbReference>
<sequence>MDTKVLYVTAVLIAAVSGGYYYYSGKGKKLDADSAQSMTYSAEGIHVVQTDEKGNLYLRATVDHLEQDLRKQTSKVTNLNASMYENNQVNSTFYAKQANGYEDNQKVILTGQVKATKMGEQGEMVFLTDELTGYPKRRVLETTHEVTVTAPNASFISQGLNADLNTGEYEFSHIRGKYVPN</sequence>
<name>A0A2S2FCG3_9GAMM</name>
<dbReference type="Pfam" id="PF06835">
    <property type="entry name" value="LptC"/>
    <property type="match status" value="1"/>
</dbReference>
<keyword evidence="3 6" id="KW-0812">Transmembrane</keyword>
<dbReference type="EMBL" id="CP029397">
    <property type="protein sequence ID" value="AWL28661.1"/>
    <property type="molecule type" value="Genomic_DNA"/>
</dbReference>
<evidence type="ECO:0000256" key="5">
    <source>
        <dbReference type="ARBA" id="ARBA00023136"/>
    </source>
</evidence>
<reference evidence="7" key="1">
    <citation type="submission" date="2019-08" db="EMBL/GenBank/DDBJ databases">
        <title>The complete genome of Acinetobacter defluvii strain WCHAD010030.</title>
        <authorList>
            <person name="Hu Y."/>
            <person name="Qin J."/>
            <person name="Feng Y."/>
            <person name="Zong Z."/>
        </authorList>
    </citation>
    <scope>NUCLEOTIDE SEQUENCE</scope>
    <source>
        <strain evidence="7">WCHA30</strain>
    </source>
</reference>
<keyword evidence="4 6" id="KW-1133">Transmembrane helix</keyword>
<evidence type="ECO:0000256" key="6">
    <source>
        <dbReference type="SAM" id="Phobius"/>
    </source>
</evidence>
<dbReference type="GO" id="GO:0017089">
    <property type="term" value="F:glycolipid transfer activity"/>
    <property type="evidence" value="ECO:0007669"/>
    <property type="project" value="TreeGrafter"/>
</dbReference>
<proteinExistence type="predicted"/>
<dbReference type="InterPro" id="IPR052363">
    <property type="entry name" value="LPS_export_LptC"/>
</dbReference>
<dbReference type="GO" id="GO:0015221">
    <property type="term" value="F:lipopolysaccharide transmembrane transporter activity"/>
    <property type="evidence" value="ECO:0007669"/>
    <property type="project" value="InterPro"/>
</dbReference>
<dbReference type="NCBIfam" id="TIGR04409">
    <property type="entry name" value="LptC_YrbK"/>
    <property type="match status" value="1"/>
</dbReference>
<accession>A0A2S2FCG3</accession>
<feature type="transmembrane region" description="Helical" evidence="6">
    <location>
        <begin position="6"/>
        <end position="23"/>
    </location>
</feature>
<dbReference type="InterPro" id="IPR010664">
    <property type="entry name" value="LipoPS_assembly_LptC-rel"/>
</dbReference>
<keyword evidence="5 6" id="KW-0472">Membrane</keyword>
<dbReference type="Proteomes" id="UP000245977">
    <property type="component" value="Chromosome"/>
</dbReference>
<dbReference type="STRING" id="1871111.GCA_001704615_00197"/>
<evidence type="ECO:0000313" key="7">
    <source>
        <dbReference type="EMBL" id="AWL28661.1"/>
    </source>
</evidence>